<protein>
    <submittedName>
        <fullName evidence="1">Uncharacterized protein</fullName>
    </submittedName>
</protein>
<organism evidence="1">
    <name type="scientific">marine metagenome</name>
    <dbReference type="NCBI Taxonomy" id="408172"/>
    <lineage>
        <taxon>unclassified sequences</taxon>
        <taxon>metagenomes</taxon>
        <taxon>ecological metagenomes</taxon>
    </lineage>
</organism>
<feature type="non-terminal residue" evidence="1">
    <location>
        <position position="47"/>
    </location>
</feature>
<gene>
    <name evidence="1" type="ORF">METZ01_LOCUS482578</name>
</gene>
<accession>A0A383CC60</accession>
<dbReference type="AlphaFoldDB" id="A0A383CC60"/>
<sequence length="47" mass="5508">MFEVFASICALVICYLTYEVYTERMDEVAKRMALIASIKQLLKMSQR</sequence>
<dbReference type="EMBL" id="UINC01207581">
    <property type="protein sequence ID" value="SVE29724.1"/>
    <property type="molecule type" value="Genomic_DNA"/>
</dbReference>
<proteinExistence type="predicted"/>
<evidence type="ECO:0000313" key="1">
    <source>
        <dbReference type="EMBL" id="SVE29724.1"/>
    </source>
</evidence>
<name>A0A383CC60_9ZZZZ</name>
<reference evidence="1" key="1">
    <citation type="submission" date="2018-05" db="EMBL/GenBank/DDBJ databases">
        <authorList>
            <person name="Lanie J.A."/>
            <person name="Ng W.-L."/>
            <person name="Kazmierczak K.M."/>
            <person name="Andrzejewski T.M."/>
            <person name="Davidsen T.M."/>
            <person name="Wayne K.J."/>
            <person name="Tettelin H."/>
            <person name="Glass J.I."/>
            <person name="Rusch D."/>
            <person name="Podicherti R."/>
            <person name="Tsui H.-C.T."/>
            <person name="Winkler M.E."/>
        </authorList>
    </citation>
    <scope>NUCLEOTIDE SEQUENCE</scope>
</reference>